<feature type="compositionally biased region" description="Basic and acidic residues" evidence="11">
    <location>
        <begin position="490"/>
        <end position="501"/>
    </location>
</feature>
<dbReference type="SMART" id="SM00304">
    <property type="entry name" value="HAMP"/>
    <property type="match status" value="1"/>
</dbReference>
<keyword evidence="6" id="KW-0812">Transmembrane</keyword>
<dbReference type="SMART" id="SM00388">
    <property type="entry name" value="HisKA"/>
    <property type="match status" value="1"/>
</dbReference>
<keyword evidence="7 14" id="KW-0418">Kinase</keyword>
<dbReference type="PROSITE" id="PS50885">
    <property type="entry name" value="HAMP"/>
    <property type="match status" value="1"/>
</dbReference>
<dbReference type="GO" id="GO:0005886">
    <property type="term" value="C:plasma membrane"/>
    <property type="evidence" value="ECO:0007669"/>
    <property type="project" value="UniProtKB-SubCell"/>
</dbReference>
<dbReference type="InterPro" id="IPR036097">
    <property type="entry name" value="HisK_dim/P_sf"/>
</dbReference>
<dbReference type="Proteomes" id="UP000543556">
    <property type="component" value="Unassembled WGS sequence"/>
</dbReference>
<sequence length="501" mass="53327">MRVRVLGVLGLLSVLLVLGLAFSILSAGSRALTQDLEINRVASLNRFSQVAADAASSNDWAGLQTAMDAYSGLYGEGVLVRSQDRMMVSGRLDPNRADVKDALFNASLNLSLTKLAPLRPFGPNAMLVSRSFGTANQVMGEVVLEIDAGAAQGKLRAMWLGVLAAATILEVALLFGAARVSRWVLRPIHRLNSAVLELEETGSMRRLPQDGPPELRKLSRSLTTMAAAVQGSLDQQRQLIADTSHQLRNPVAALRLRVDLLQLELKGSTDPGTISAVTAELDRVEELLDGVLMLATAENRAFEGAAGKAVGPAAGSEQGRANPYLTVQEELERASAAAGRNGTVLALGPPPEADVYVNCNPLELAQMVGELLENAIKYAAGGHVQVSVTAHPNTVDIDVSDDGPGMSPGDLALGTTRFWRSPDHRDIRGTGLGLTIVDKLAEANGGRLVLGTREPHGLRTTLAFPLVPLVEQRAPRARRDPGTQPLVEQRAPRARRDPGAR</sequence>
<evidence type="ECO:0000256" key="1">
    <source>
        <dbReference type="ARBA" id="ARBA00000085"/>
    </source>
</evidence>
<accession>A0A7Y7IDY3</accession>
<dbReference type="PANTHER" id="PTHR45436">
    <property type="entry name" value="SENSOR HISTIDINE KINASE YKOH"/>
    <property type="match status" value="1"/>
</dbReference>
<evidence type="ECO:0000256" key="10">
    <source>
        <dbReference type="ARBA" id="ARBA00023136"/>
    </source>
</evidence>
<dbReference type="CDD" id="cd00075">
    <property type="entry name" value="HATPase"/>
    <property type="match status" value="1"/>
</dbReference>
<keyword evidence="9" id="KW-0902">Two-component regulatory system</keyword>
<evidence type="ECO:0000256" key="3">
    <source>
        <dbReference type="ARBA" id="ARBA00012438"/>
    </source>
</evidence>
<protein>
    <recommendedName>
        <fullName evidence="3">histidine kinase</fullName>
        <ecNumber evidence="3">2.7.13.3</ecNumber>
    </recommendedName>
</protein>
<name>A0A7Y7IDY3_9MICC</name>
<reference evidence="14 15" key="1">
    <citation type="submission" date="2020-02" db="EMBL/GenBank/DDBJ databases">
        <title>Genome sequence of strain AETb3-4.</title>
        <authorList>
            <person name="Gao J."/>
            <person name="Zhang X."/>
        </authorList>
    </citation>
    <scope>NUCLEOTIDE SEQUENCE [LARGE SCALE GENOMIC DNA]</scope>
    <source>
        <strain evidence="14 15">AETb3-4</strain>
    </source>
</reference>
<comment type="subcellular location">
    <subcellularLocation>
        <location evidence="2">Cell membrane</location>
    </subcellularLocation>
</comment>
<dbReference type="PROSITE" id="PS50109">
    <property type="entry name" value="HIS_KIN"/>
    <property type="match status" value="1"/>
</dbReference>
<dbReference type="GO" id="GO:0000155">
    <property type="term" value="F:phosphorelay sensor kinase activity"/>
    <property type="evidence" value="ECO:0007669"/>
    <property type="project" value="InterPro"/>
</dbReference>
<dbReference type="Gene3D" id="6.10.340.10">
    <property type="match status" value="1"/>
</dbReference>
<dbReference type="PANTHER" id="PTHR45436:SF5">
    <property type="entry name" value="SENSOR HISTIDINE KINASE TRCS"/>
    <property type="match status" value="1"/>
</dbReference>
<evidence type="ECO:0000256" key="4">
    <source>
        <dbReference type="ARBA" id="ARBA00022553"/>
    </source>
</evidence>
<dbReference type="Pfam" id="PF02518">
    <property type="entry name" value="HATPase_c"/>
    <property type="match status" value="1"/>
</dbReference>
<feature type="region of interest" description="Disordered" evidence="11">
    <location>
        <begin position="473"/>
        <end position="501"/>
    </location>
</feature>
<dbReference type="InterPro" id="IPR004358">
    <property type="entry name" value="Sig_transdc_His_kin-like_C"/>
</dbReference>
<keyword evidence="5" id="KW-0808">Transferase</keyword>
<keyword evidence="8" id="KW-1133">Transmembrane helix</keyword>
<comment type="catalytic activity">
    <reaction evidence="1">
        <text>ATP + protein L-histidine = ADP + protein N-phospho-L-histidine.</text>
        <dbReference type="EC" id="2.7.13.3"/>
    </reaction>
</comment>
<feature type="domain" description="HAMP" evidence="13">
    <location>
        <begin position="182"/>
        <end position="234"/>
    </location>
</feature>
<dbReference type="Pfam" id="PF00512">
    <property type="entry name" value="HisKA"/>
    <property type="match status" value="1"/>
</dbReference>
<dbReference type="Gene3D" id="3.30.565.10">
    <property type="entry name" value="Histidine kinase-like ATPase, C-terminal domain"/>
    <property type="match status" value="1"/>
</dbReference>
<dbReference type="InterPro" id="IPR003661">
    <property type="entry name" value="HisK_dim/P_dom"/>
</dbReference>
<keyword evidence="10" id="KW-0472">Membrane</keyword>
<dbReference type="SUPFAM" id="SSF47384">
    <property type="entry name" value="Homodimeric domain of signal transducing histidine kinase"/>
    <property type="match status" value="1"/>
</dbReference>
<evidence type="ECO:0000256" key="9">
    <source>
        <dbReference type="ARBA" id="ARBA00023012"/>
    </source>
</evidence>
<dbReference type="SUPFAM" id="SSF55874">
    <property type="entry name" value="ATPase domain of HSP90 chaperone/DNA topoisomerase II/histidine kinase"/>
    <property type="match status" value="1"/>
</dbReference>
<dbReference type="PRINTS" id="PR00344">
    <property type="entry name" value="BCTRLSENSOR"/>
</dbReference>
<dbReference type="Gene3D" id="1.10.287.130">
    <property type="match status" value="1"/>
</dbReference>
<evidence type="ECO:0000256" key="5">
    <source>
        <dbReference type="ARBA" id="ARBA00022679"/>
    </source>
</evidence>
<evidence type="ECO:0000256" key="2">
    <source>
        <dbReference type="ARBA" id="ARBA00004236"/>
    </source>
</evidence>
<keyword evidence="15" id="KW-1185">Reference proteome</keyword>
<keyword evidence="4" id="KW-0597">Phosphoprotein</keyword>
<evidence type="ECO:0000256" key="8">
    <source>
        <dbReference type="ARBA" id="ARBA00022989"/>
    </source>
</evidence>
<evidence type="ECO:0000313" key="15">
    <source>
        <dbReference type="Proteomes" id="UP000543556"/>
    </source>
</evidence>
<dbReference type="InterPro" id="IPR050428">
    <property type="entry name" value="TCS_sensor_his_kinase"/>
</dbReference>
<dbReference type="AlphaFoldDB" id="A0A7Y7IDY3"/>
<dbReference type="SMART" id="SM00387">
    <property type="entry name" value="HATPase_c"/>
    <property type="match status" value="1"/>
</dbReference>
<dbReference type="Pfam" id="PF00672">
    <property type="entry name" value="HAMP"/>
    <property type="match status" value="1"/>
</dbReference>
<dbReference type="CDD" id="cd00082">
    <property type="entry name" value="HisKA"/>
    <property type="match status" value="1"/>
</dbReference>
<dbReference type="InterPro" id="IPR036890">
    <property type="entry name" value="HATPase_C_sf"/>
</dbReference>
<evidence type="ECO:0000259" key="12">
    <source>
        <dbReference type="PROSITE" id="PS50109"/>
    </source>
</evidence>
<evidence type="ECO:0000313" key="14">
    <source>
        <dbReference type="EMBL" id="NVM93724.1"/>
    </source>
</evidence>
<proteinExistence type="predicted"/>
<gene>
    <name evidence="14" type="ORF">G6034_02135</name>
</gene>
<comment type="caution">
    <text evidence="14">The sequence shown here is derived from an EMBL/GenBank/DDBJ whole genome shotgun (WGS) entry which is preliminary data.</text>
</comment>
<evidence type="ECO:0000256" key="11">
    <source>
        <dbReference type="SAM" id="MobiDB-lite"/>
    </source>
</evidence>
<organism evidence="14 15">
    <name type="scientific">Arthrobacter wenxiniae</name>
    <dbReference type="NCBI Taxonomy" id="2713570"/>
    <lineage>
        <taxon>Bacteria</taxon>
        <taxon>Bacillati</taxon>
        <taxon>Actinomycetota</taxon>
        <taxon>Actinomycetes</taxon>
        <taxon>Micrococcales</taxon>
        <taxon>Micrococcaceae</taxon>
        <taxon>Arthrobacter</taxon>
    </lineage>
</organism>
<dbReference type="InterPro" id="IPR003594">
    <property type="entry name" value="HATPase_dom"/>
</dbReference>
<dbReference type="EC" id="2.7.13.3" evidence="3"/>
<feature type="domain" description="Histidine kinase" evidence="12">
    <location>
        <begin position="242"/>
        <end position="468"/>
    </location>
</feature>
<evidence type="ECO:0000256" key="6">
    <source>
        <dbReference type="ARBA" id="ARBA00022692"/>
    </source>
</evidence>
<evidence type="ECO:0000256" key="7">
    <source>
        <dbReference type="ARBA" id="ARBA00022777"/>
    </source>
</evidence>
<dbReference type="InterPro" id="IPR003660">
    <property type="entry name" value="HAMP_dom"/>
</dbReference>
<dbReference type="EMBL" id="JAAMFM010000002">
    <property type="protein sequence ID" value="NVM93724.1"/>
    <property type="molecule type" value="Genomic_DNA"/>
</dbReference>
<evidence type="ECO:0000259" key="13">
    <source>
        <dbReference type="PROSITE" id="PS50885"/>
    </source>
</evidence>
<dbReference type="InterPro" id="IPR005467">
    <property type="entry name" value="His_kinase_dom"/>
</dbReference>